<dbReference type="Gene3D" id="3.20.20.450">
    <property type="entry name" value="EAL domain"/>
    <property type="match status" value="1"/>
</dbReference>
<dbReference type="PANTHER" id="PTHR44757:SF2">
    <property type="entry name" value="BIOFILM ARCHITECTURE MAINTENANCE PROTEIN MBAA"/>
    <property type="match status" value="1"/>
</dbReference>
<evidence type="ECO:0000256" key="1">
    <source>
        <dbReference type="SAM" id="Phobius"/>
    </source>
</evidence>
<dbReference type="InterPro" id="IPR000160">
    <property type="entry name" value="GGDEF_dom"/>
</dbReference>
<dbReference type="CDD" id="cd01948">
    <property type="entry name" value="EAL"/>
    <property type="match status" value="1"/>
</dbReference>
<dbReference type="SMART" id="SM00267">
    <property type="entry name" value="GGDEF"/>
    <property type="match status" value="1"/>
</dbReference>
<feature type="transmembrane region" description="Helical" evidence="1">
    <location>
        <begin position="219"/>
        <end position="236"/>
    </location>
</feature>
<dbReference type="InterPro" id="IPR000014">
    <property type="entry name" value="PAS"/>
</dbReference>
<dbReference type="SUPFAM" id="SSF141868">
    <property type="entry name" value="EAL domain-like"/>
    <property type="match status" value="1"/>
</dbReference>
<feature type="transmembrane region" description="Helical" evidence="1">
    <location>
        <begin position="7"/>
        <end position="23"/>
    </location>
</feature>
<feature type="transmembrane region" description="Helical" evidence="1">
    <location>
        <begin position="59"/>
        <end position="81"/>
    </location>
</feature>
<dbReference type="NCBIfam" id="TIGR00229">
    <property type="entry name" value="sensory_box"/>
    <property type="match status" value="1"/>
</dbReference>
<feature type="transmembrane region" description="Helical" evidence="1">
    <location>
        <begin position="257"/>
        <end position="278"/>
    </location>
</feature>
<evidence type="ECO:0000259" key="3">
    <source>
        <dbReference type="PROSITE" id="PS50883"/>
    </source>
</evidence>
<feature type="transmembrane region" description="Helical" evidence="1">
    <location>
        <begin position="284"/>
        <end position="305"/>
    </location>
</feature>
<dbReference type="InterPro" id="IPR035919">
    <property type="entry name" value="EAL_sf"/>
</dbReference>
<dbReference type="InterPro" id="IPR029787">
    <property type="entry name" value="Nucleotide_cyclase"/>
</dbReference>
<evidence type="ECO:0000313" key="6">
    <source>
        <dbReference type="Proteomes" id="UP001595816"/>
    </source>
</evidence>
<keyword evidence="1" id="KW-0472">Membrane</keyword>
<name>A0ABV8LNP4_9ACTN</name>
<evidence type="ECO:0000259" key="4">
    <source>
        <dbReference type="PROSITE" id="PS50887"/>
    </source>
</evidence>
<comment type="caution">
    <text evidence="5">The sequence shown here is derived from an EMBL/GenBank/DDBJ whole genome shotgun (WGS) entry which is preliminary data.</text>
</comment>
<dbReference type="RefSeq" id="WP_253754894.1">
    <property type="nucleotide sequence ID" value="NZ_JAMZDZ010000001.1"/>
</dbReference>
<accession>A0ABV8LNP4</accession>
<dbReference type="SUPFAM" id="SSF55073">
    <property type="entry name" value="Nucleotide cyclase"/>
    <property type="match status" value="1"/>
</dbReference>
<keyword evidence="6" id="KW-1185">Reference proteome</keyword>
<dbReference type="SMART" id="SM00052">
    <property type="entry name" value="EAL"/>
    <property type="match status" value="1"/>
</dbReference>
<dbReference type="SUPFAM" id="SSF55785">
    <property type="entry name" value="PYP-like sensor domain (PAS domain)"/>
    <property type="match status" value="1"/>
</dbReference>
<dbReference type="Gene3D" id="3.30.450.20">
    <property type="entry name" value="PAS domain"/>
    <property type="match status" value="1"/>
</dbReference>
<dbReference type="InterPro" id="IPR001633">
    <property type="entry name" value="EAL_dom"/>
</dbReference>
<proteinExistence type="predicted"/>
<dbReference type="InterPro" id="IPR043128">
    <property type="entry name" value="Rev_trsase/Diguanyl_cyclase"/>
</dbReference>
<dbReference type="PANTHER" id="PTHR44757">
    <property type="entry name" value="DIGUANYLATE CYCLASE DGCP"/>
    <property type="match status" value="1"/>
</dbReference>
<dbReference type="PROSITE" id="PS50887">
    <property type="entry name" value="GGDEF"/>
    <property type="match status" value="1"/>
</dbReference>
<feature type="transmembrane region" description="Helical" evidence="1">
    <location>
        <begin position="121"/>
        <end position="139"/>
    </location>
</feature>
<reference evidence="6" key="1">
    <citation type="journal article" date="2019" name="Int. J. Syst. Evol. Microbiol.">
        <title>The Global Catalogue of Microorganisms (GCM) 10K type strain sequencing project: providing services to taxonomists for standard genome sequencing and annotation.</title>
        <authorList>
            <consortium name="The Broad Institute Genomics Platform"/>
            <consortium name="The Broad Institute Genome Sequencing Center for Infectious Disease"/>
            <person name="Wu L."/>
            <person name="Ma J."/>
        </authorList>
    </citation>
    <scope>NUCLEOTIDE SEQUENCE [LARGE SCALE GENOMIC DNA]</scope>
    <source>
        <strain evidence="6">CGMCC 4.7289</strain>
    </source>
</reference>
<keyword evidence="1" id="KW-0812">Transmembrane</keyword>
<feature type="domain" description="EAL" evidence="3">
    <location>
        <begin position="749"/>
        <end position="1003"/>
    </location>
</feature>
<dbReference type="PROSITE" id="PS50112">
    <property type="entry name" value="PAS"/>
    <property type="match status" value="1"/>
</dbReference>
<evidence type="ECO:0000313" key="5">
    <source>
        <dbReference type="EMBL" id="MFC4131399.1"/>
    </source>
</evidence>
<dbReference type="InterPro" id="IPR035965">
    <property type="entry name" value="PAS-like_dom_sf"/>
</dbReference>
<dbReference type="PROSITE" id="PS50883">
    <property type="entry name" value="EAL"/>
    <property type="match status" value="1"/>
</dbReference>
<dbReference type="CDD" id="cd01949">
    <property type="entry name" value="GGDEF"/>
    <property type="match status" value="1"/>
</dbReference>
<dbReference type="Pfam" id="PF00990">
    <property type="entry name" value="GGDEF"/>
    <property type="match status" value="1"/>
</dbReference>
<dbReference type="InterPro" id="IPR052155">
    <property type="entry name" value="Biofilm_reg_signaling"/>
</dbReference>
<feature type="transmembrane region" description="Helical" evidence="1">
    <location>
        <begin position="186"/>
        <end position="207"/>
    </location>
</feature>
<sequence length="1010" mass="109677">MRDRVMLAYAVGMFVLGGAFYALPSAHVVIWSLIGFGAAAAILFGVWRNRPRRRAPWLWLALALTTFCAGDFAYEMLVRYGGQQNPFPSISDFLYLITFVFLGIGVFGLTRSGSGGQNRSAALDAMIVTVAIGLLGWLYLIGPRLTAPDLTTLQRFISIGYPLGDLVLLLVGVRLVTAIRPNPSSVLLLVGLGGTLTADVLYGLAQLKGDWATGGPVDIGWIVFYACWGAAALHPSMVQLTEPRAVRPRQMGVRRQLWLSLLVLIPLVLLLVETITGQSSEYDVVIVVFLGATFVLALVRLFGVINSYRRNTLRGRGIREAGSALLSATSTAEVESALRLAAAQLLAPGTPHRVHVVMNDGSAPDLFARQPADGARLAYTRTLPPDVAAALGDFEITLICPMGLPERFSGEPTIGVLLVAADEMALGQIQISMELVAAQAALAMERILLGAEVARRTSEEYFRTLVQNTTDVILILEPDGDHIRYASPSARTVFGTDLAGVRLSERLAVPEADLARMLAQCGGDVPADWTVRRPDGIEVQVEASCRDLRTDPTVGGLVLTMRDVTDQRRLQAELTFLAFHDALTGLANRVLFNDRIRAAVAAAQDTDDIVGVLFLDLDDFKIVNDTFGHEYGDRLLLEVSRRLTMTLRPQDTAARIGGDEFAALIGDAPSVEAIDQIAERIIEALAEPFTIDERVVSGRASIGVATSADNPDGQDLLRQADLALYVAKNAGKGQWRRYDPSLHTAMVRRLELRAALDEAVAAGALTLEYQPIVDLRSGLTAGFEALVRWEHPERGRLLPDNFIEVAEESGLIVPMGTWVLRQALAEAAAWQRATRDAPYVSINVSVHQFRSPGFVAGVRRAVADAGVPPDRLLLEITESLLLRDDDQIWDDLVELRRAGIRVAIDDFGTGYSSLSYLRHVPLDALKIDRLFTSTIASSGQQAVLVDGIIRLAQTLGLQVIAEGIERPSERDMLARFGCRYGQGFLFSPPLSAEQALEWLTATPATVLSGR</sequence>
<evidence type="ECO:0000259" key="2">
    <source>
        <dbReference type="PROSITE" id="PS50112"/>
    </source>
</evidence>
<protein>
    <submittedName>
        <fullName evidence="5">Bifunctional diguanylate cyclase/phosphodiesterase</fullName>
    </submittedName>
</protein>
<dbReference type="NCBIfam" id="TIGR00254">
    <property type="entry name" value="GGDEF"/>
    <property type="match status" value="1"/>
</dbReference>
<feature type="domain" description="GGDEF" evidence="4">
    <location>
        <begin position="608"/>
        <end position="740"/>
    </location>
</feature>
<organism evidence="5 6">
    <name type="scientific">Hamadaea flava</name>
    <dbReference type="NCBI Taxonomy" id="1742688"/>
    <lineage>
        <taxon>Bacteria</taxon>
        <taxon>Bacillati</taxon>
        <taxon>Actinomycetota</taxon>
        <taxon>Actinomycetes</taxon>
        <taxon>Micromonosporales</taxon>
        <taxon>Micromonosporaceae</taxon>
        <taxon>Hamadaea</taxon>
    </lineage>
</organism>
<dbReference type="Gene3D" id="3.30.70.270">
    <property type="match status" value="1"/>
</dbReference>
<dbReference type="Proteomes" id="UP001595816">
    <property type="component" value="Unassembled WGS sequence"/>
</dbReference>
<keyword evidence="1" id="KW-1133">Transmembrane helix</keyword>
<feature type="transmembrane region" description="Helical" evidence="1">
    <location>
        <begin position="29"/>
        <end position="47"/>
    </location>
</feature>
<feature type="transmembrane region" description="Helical" evidence="1">
    <location>
        <begin position="93"/>
        <end position="109"/>
    </location>
</feature>
<dbReference type="Pfam" id="PF00563">
    <property type="entry name" value="EAL"/>
    <property type="match status" value="1"/>
</dbReference>
<feature type="transmembrane region" description="Helical" evidence="1">
    <location>
        <begin position="159"/>
        <end position="179"/>
    </location>
</feature>
<feature type="domain" description="PAS" evidence="2">
    <location>
        <begin position="458"/>
        <end position="495"/>
    </location>
</feature>
<dbReference type="EMBL" id="JBHSAY010000006">
    <property type="protein sequence ID" value="MFC4131399.1"/>
    <property type="molecule type" value="Genomic_DNA"/>
</dbReference>
<gene>
    <name evidence="5" type="ORF">ACFOZ4_12370</name>
</gene>